<feature type="region of interest" description="Disordered" evidence="7">
    <location>
        <begin position="1"/>
        <end position="34"/>
    </location>
</feature>
<reference evidence="9 11" key="3">
    <citation type="journal article" date="2014" name="Nature">
        <title>Elephant shark genome provides unique insights into gnathostome evolution.</title>
        <authorList>
            <consortium name="International Elephant Shark Genome Sequencing Consortium"/>
            <person name="Venkatesh B."/>
            <person name="Lee A.P."/>
            <person name="Ravi V."/>
            <person name="Maurya A.K."/>
            <person name="Lian M.M."/>
            <person name="Swann J.B."/>
            <person name="Ohta Y."/>
            <person name="Flajnik M.F."/>
            <person name="Sutoh Y."/>
            <person name="Kasahara M."/>
            <person name="Hoon S."/>
            <person name="Gangu V."/>
            <person name="Roy S.W."/>
            <person name="Irimia M."/>
            <person name="Korzh V."/>
            <person name="Kondrychyn I."/>
            <person name="Lim Z.W."/>
            <person name="Tay B.H."/>
            <person name="Tohari S."/>
            <person name="Kong K.W."/>
            <person name="Ho S."/>
            <person name="Lorente-Galdos B."/>
            <person name="Quilez J."/>
            <person name="Marques-Bonet T."/>
            <person name="Raney B.J."/>
            <person name="Ingham P.W."/>
            <person name="Tay A."/>
            <person name="Hillier L.W."/>
            <person name="Minx P."/>
            <person name="Boehm T."/>
            <person name="Wilson R.K."/>
            <person name="Brenner S."/>
            <person name="Warren W.C."/>
        </authorList>
    </citation>
    <scope>NUCLEOTIDE SEQUENCE</scope>
    <source>
        <tissue evidence="9">Heart</tissue>
    </source>
</reference>
<dbReference type="GO" id="GO:0005886">
    <property type="term" value="C:plasma membrane"/>
    <property type="evidence" value="ECO:0007669"/>
    <property type="project" value="UniProtKB-SubCell"/>
</dbReference>
<evidence type="ECO:0000256" key="3">
    <source>
        <dbReference type="ARBA" id="ARBA00022475"/>
    </source>
</evidence>
<feature type="compositionally biased region" description="Low complexity" evidence="7">
    <location>
        <begin position="140"/>
        <end position="153"/>
    </location>
</feature>
<feature type="transmembrane region" description="Helical" evidence="8">
    <location>
        <begin position="40"/>
        <end position="63"/>
    </location>
</feature>
<comment type="similarity">
    <text evidence="2">Belongs to the RELT family.</text>
</comment>
<dbReference type="KEGG" id="cmk:103175847"/>
<dbReference type="RefSeq" id="XP_007887281.1">
    <property type="nucleotide sequence ID" value="XM_007889090.2"/>
</dbReference>
<feature type="compositionally biased region" description="Basic and acidic residues" evidence="7">
    <location>
        <begin position="258"/>
        <end position="268"/>
    </location>
</feature>
<dbReference type="InterPro" id="IPR042315">
    <property type="entry name" value="RELL1"/>
</dbReference>
<comment type="subcellular location">
    <subcellularLocation>
        <location evidence="1">Cell membrane</location>
        <topology evidence="1">Single-pass membrane protein</topology>
    </subcellularLocation>
</comment>
<protein>
    <submittedName>
        <fullName evidence="9">RELT-like 1</fullName>
    </submittedName>
</protein>
<reference evidence="10" key="4">
    <citation type="submission" date="2025-05" db="UniProtKB">
        <authorList>
            <consortium name="Ensembl"/>
        </authorList>
    </citation>
    <scope>IDENTIFICATION</scope>
</reference>
<feature type="compositionally biased region" description="Basic and acidic residues" evidence="7">
    <location>
        <begin position="223"/>
        <end position="233"/>
    </location>
</feature>
<evidence type="ECO:0000256" key="8">
    <source>
        <dbReference type="SAM" id="Phobius"/>
    </source>
</evidence>
<feature type="compositionally biased region" description="Basic residues" evidence="7">
    <location>
        <begin position="186"/>
        <end position="196"/>
    </location>
</feature>
<dbReference type="Proteomes" id="UP000314986">
    <property type="component" value="Unassembled WGS sequence"/>
</dbReference>
<dbReference type="OMA" id="NICTRCS"/>
<accession>V9L842</accession>
<evidence type="ECO:0000256" key="4">
    <source>
        <dbReference type="ARBA" id="ARBA00022692"/>
    </source>
</evidence>
<dbReference type="PANTHER" id="PTHR31037">
    <property type="entry name" value="RELT-LIKE PROTEIN 1-RELATED"/>
    <property type="match status" value="1"/>
</dbReference>
<dbReference type="GeneTree" id="ENSGT00940000159709"/>
<dbReference type="GO" id="GO:1900745">
    <property type="term" value="P:positive regulation of p38MAPK cascade"/>
    <property type="evidence" value="ECO:0007669"/>
    <property type="project" value="InterPro"/>
</dbReference>
<feature type="region of interest" description="Disordered" evidence="7">
    <location>
        <begin position="119"/>
        <end position="168"/>
    </location>
</feature>
<evidence type="ECO:0000256" key="6">
    <source>
        <dbReference type="ARBA" id="ARBA00023136"/>
    </source>
</evidence>
<dbReference type="Pfam" id="PF12606">
    <property type="entry name" value="RELT"/>
    <property type="match status" value="1"/>
</dbReference>
<evidence type="ECO:0000313" key="10">
    <source>
        <dbReference type="Ensembl" id="ENSCMIP00000025770.1"/>
    </source>
</evidence>
<evidence type="ECO:0000256" key="2">
    <source>
        <dbReference type="ARBA" id="ARBA00008688"/>
    </source>
</evidence>
<keyword evidence="3" id="KW-1003">Cell membrane</keyword>
<keyword evidence="4 8" id="KW-0812">Transmembrane</keyword>
<gene>
    <name evidence="10" type="primary">LOC103175847</name>
</gene>
<dbReference type="Ensembl" id="ENSCMIT00000026194.1">
    <property type="protein sequence ID" value="ENSCMIP00000025770.1"/>
    <property type="gene ID" value="ENSCMIG00000011320.1"/>
</dbReference>
<feature type="region of interest" description="Disordered" evidence="7">
    <location>
        <begin position="184"/>
        <end position="205"/>
    </location>
</feature>
<keyword evidence="5 8" id="KW-1133">Transmembrane helix</keyword>
<organism evidence="9">
    <name type="scientific">Callorhinchus milii</name>
    <name type="common">Ghost shark</name>
    <dbReference type="NCBI Taxonomy" id="7868"/>
    <lineage>
        <taxon>Eukaryota</taxon>
        <taxon>Metazoa</taxon>
        <taxon>Chordata</taxon>
        <taxon>Craniata</taxon>
        <taxon>Vertebrata</taxon>
        <taxon>Chondrichthyes</taxon>
        <taxon>Holocephali</taxon>
        <taxon>Chimaeriformes</taxon>
        <taxon>Callorhinchidae</taxon>
        <taxon>Callorhinchus</taxon>
    </lineage>
</organism>
<evidence type="ECO:0000313" key="9">
    <source>
        <dbReference type="EMBL" id="AFP07952.1"/>
    </source>
</evidence>
<dbReference type="InterPro" id="IPR022248">
    <property type="entry name" value="TNF_rcpt_RELT"/>
</dbReference>
<proteinExistence type="evidence at transcript level"/>
<feature type="compositionally biased region" description="Polar residues" evidence="7">
    <location>
        <begin position="244"/>
        <end position="257"/>
    </location>
</feature>
<evidence type="ECO:0000256" key="7">
    <source>
        <dbReference type="SAM" id="MobiDB-lite"/>
    </source>
</evidence>
<reference evidence="11" key="2">
    <citation type="journal article" date="2007" name="PLoS Biol.">
        <title>Survey sequencing and comparative analysis of the elephant shark (Callorhinchus milii) genome.</title>
        <authorList>
            <person name="Venkatesh B."/>
            <person name="Kirkness E.F."/>
            <person name="Loh Y.H."/>
            <person name="Halpern A.L."/>
            <person name="Lee A.P."/>
            <person name="Johnson J."/>
            <person name="Dandona N."/>
            <person name="Viswanathan L.D."/>
            <person name="Tay A."/>
            <person name="Venter J.C."/>
            <person name="Strausberg R.L."/>
            <person name="Brenner S."/>
        </authorList>
    </citation>
    <scope>NUCLEOTIDE SEQUENCE [LARGE SCALE GENOMIC DNA]</scope>
</reference>
<evidence type="ECO:0000313" key="11">
    <source>
        <dbReference type="Proteomes" id="UP000314986"/>
    </source>
</evidence>
<name>V9L842_CALMI</name>
<dbReference type="PANTHER" id="PTHR31037:SF1">
    <property type="entry name" value="RELT-LIKE PROTEIN 1"/>
    <property type="match status" value="1"/>
</dbReference>
<keyword evidence="6 8" id="KW-0472">Membrane</keyword>
<dbReference type="AlphaFoldDB" id="V9L842"/>
<sequence length="268" mass="29202">MEPSAGGGGGGTWNFPEGMESRSSGGDHNQTTKEEGHPEYVAYVLLPVFFLTGLTGVLICHLLKKKGYRCTTDSEFECEEKIAEEQMDYHDGNTDTVGQMVHCIMKNPANAEALQAMMTNHHPGDPESPSSPNGPPSPTSPISIESPSSPTSPTFQQGSQSKHSCHGHHLHTVGGVVEKNACSRCSHQKRRMSRKNSARESRKSRMGEVTVLAVGRFRVTHVDRKSSLKEHKGLILTPIDSANEGENSDNQVPSSPTKLDDKEEKTLQ</sequence>
<keyword evidence="11" id="KW-1185">Reference proteome</keyword>
<dbReference type="EMBL" id="JW875435">
    <property type="protein sequence ID" value="AFP07952.1"/>
    <property type="molecule type" value="mRNA"/>
</dbReference>
<feature type="compositionally biased region" description="Gly residues" evidence="7">
    <location>
        <begin position="1"/>
        <end position="12"/>
    </location>
</feature>
<reference evidence="11" key="1">
    <citation type="journal article" date="2006" name="Science">
        <title>Ancient noncoding elements conserved in the human genome.</title>
        <authorList>
            <person name="Venkatesh B."/>
            <person name="Kirkness E.F."/>
            <person name="Loh Y.H."/>
            <person name="Halpern A.L."/>
            <person name="Lee A.P."/>
            <person name="Johnson J."/>
            <person name="Dandona N."/>
            <person name="Viswanathan L.D."/>
            <person name="Tay A."/>
            <person name="Venter J.C."/>
            <person name="Strausberg R.L."/>
            <person name="Brenner S."/>
        </authorList>
    </citation>
    <scope>NUCLEOTIDE SEQUENCE [LARGE SCALE GENOMIC DNA]</scope>
</reference>
<dbReference type="OrthoDB" id="9353106at2759"/>
<dbReference type="GeneID" id="103175847"/>
<evidence type="ECO:0000256" key="5">
    <source>
        <dbReference type="ARBA" id="ARBA00022989"/>
    </source>
</evidence>
<evidence type="ECO:0000256" key="1">
    <source>
        <dbReference type="ARBA" id="ARBA00004162"/>
    </source>
</evidence>
<feature type="region of interest" description="Disordered" evidence="7">
    <location>
        <begin position="223"/>
        <end position="268"/>
    </location>
</feature>